<sequence>MEGSDGYTSTSENGKDPYLPRPPRLRTIYFRFGSRIIGATGRASDHSHPNVLRLQIHSTICSQIIQGLVSLLPTRFTSWIQGHYPEWCLPARIVFKIQKDDWEREFNRERAAYVKLEPVQGVTTPMYYGCIDYDGKRASILSDIGGACVATPEGAVLEPDDLRVLSDQALTALTKLGVSHDDIKLDNFHLVTENGKDRIMVVDFEMIDTDLSAEDFAYAAESSGSWLIQQYRQHLNCLEHDGLLLPKRPLNA</sequence>
<dbReference type="Proteomes" id="UP000554235">
    <property type="component" value="Unassembled WGS sequence"/>
</dbReference>
<feature type="compositionally biased region" description="Polar residues" evidence="1">
    <location>
        <begin position="1"/>
        <end position="12"/>
    </location>
</feature>
<dbReference type="OrthoDB" id="2942798at2759"/>
<gene>
    <name evidence="2" type="ORF">FALBO_16215</name>
</gene>
<evidence type="ECO:0000313" key="3">
    <source>
        <dbReference type="Proteomes" id="UP000554235"/>
    </source>
</evidence>
<comment type="caution">
    <text evidence="2">The sequence shown here is derived from an EMBL/GenBank/DDBJ whole genome shotgun (WGS) entry which is preliminary data.</text>
</comment>
<reference evidence="2 3" key="1">
    <citation type="submission" date="2020-01" db="EMBL/GenBank/DDBJ databases">
        <title>Identification and distribution of gene clusters putatively required for synthesis of sphingolipid metabolism inhibitors in phylogenetically diverse species of the filamentous fungus Fusarium.</title>
        <authorList>
            <person name="Kim H.-S."/>
            <person name="Busman M."/>
            <person name="Brown D.W."/>
            <person name="Divon H."/>
            <person name="Uhlig S."/>
            <person name="Proctor R.H."/>
        </authorList>
    </citation>
    <scope>NUCLEOTIDE SEQUENCE [LARGE SCALE GENOMIC DNA]</scope>
    <source>
        <strain evidence="2 3">NRRL 20459</strain>
    </source>
</reference>
<evidence type="ECO:0008006" key="4">
    <source>
        <dbReference type="Google" id="ProtNLM"/>
    </source>
</evidence>
<keyword evidence="3" id="KW-1185">Reference proteome</keyword>
<dbReference type="InterPro" id="IPR011009">
    <property type="entry name" value="Kinase-like_dom_sf"/>
</dbReference>
<accession>A0A8H4KMA4</accession>
<protein>
    <recommendedName>
        <fullName evidence="4">Protein kinase domain-containing protein</fullName>
    </recommendedName>
</protein>
<evidence type="ECO:0000256" key="1">
    <source>
        <dbReference type="SAM" id="MobiDB-lite"/>
    </source>
</evidence>
<proteinExistence type="predicted"/>
<name>A0A8H4KMA4_9HYPO</name>
<dbReference type="EMBL" id="JAADYS010002987">
    <property type="protein sequence ID" value="KAF4452239.1"/>
    <property type="molecule type" value="Genomic_DNA"/>
</dbReference>
<organism evidence="2 3">
    <name type="scientific">Fusarium albosuccineum</name>
    <dbReference type="NCBI Taxonomy" id="1237068"/>
    <lineage>
        <taxon>Eukaryota</taxon>
        <taxon>Fungi</taxon>
        <taxon>Dikarya</taxon>
        <taxon>Ascomycota</taxon>
        <taxon>Pezizomycotina</taxon>
        <taxon>Sordariomycetes</taxon>
        <taxon>Hypocreomycetidae</taxon>
        <taxon>Hypocreales</taxon>
        <taxon>Nectriaceae</taxon>
        <taxon>Fusarium</taxon>
        <taxon>Fusarium decemcellulare species complex</taxon>
    </lineage>
</organism>
<feature type="region of interest" description="Disordered" evidence="1">
    <location>
        <begin position="1"/>
        <end position="22"/>
    </location>
</feature>
<dbReference type="SUPFAM" id="SSF56112">
    <property type="entry name" value="Protein kinase-like (PK-like)"/>
    <property type="match status" value="1"/>
</dbReference>
<evidence type="ECO:0000313" key="2">
    <source>
        <dbReference type="EMBL" id="KAF4452239.1"/>
    </source>
</evidence>
<dbReference type="AlphaFoldDB" id="A0A8H4KMA4"/>